<comment type="similarity">
    <text evidence="2">Belongs to the GtrA family.</text>
</comment>
<evidence type="ECO:0000313" key="9">
    <source>
        <dbReference type="Proteomes" id="UP000295499"/>
    </source>
</evidence>
<dbReference type="Proteomes" id="UP000295499">
    <property type="component" value="Unassembled WGS sequence"/>
</dbReference>
<comment type="subcellular location">
    <subcellularLocation>
        <location evidence="1">Membrane</location>
        <topology evidence="1">Multi-pass membrane protein</topology>
    </subcellularLocation>
</comment>
<feature type="transmembrane region" description="Helical" evidence="6">
    <location>
        <begin position="80"/>
        <end position="100"/>
    </location>
</feature>
<proteinExistence type="inferred from homology"/>
<evidence type="ECO:0000256" key="4">
    <source>
        <dbReference type="ARBA" id="ARBA00022989"/>
    </source>
</evidence>
<dbReference type="OrthoDB" id="9812049at2"/>
<keyword evidence="4 6" id="KW-1133">Transmembrane helix</keyword>
<dbReference type="GO" id="GO:0000271">
    <property type="term" value="P:polysaccharide biosynthetic process"/>
    <property type="evidence" value="ECO:0007669"/>
    <property type="project" value="InterPro"/>
</dbReference>
<reference evidence="8 9" key="1">
    <citation type="submission" date="2019-03" db="EMBL/GenBank/DDBJ databases">
        <title>Genomic Encyclopedia of Archaeal and Bacterial Type Strains, Phase II (KMG-II): from individual species to whole genera.</title>
        <authorList>
            <person name="Goeker M."/>
        </authorList>
    </citation>
    <scope>NUCLEOTIDE SEQUENCE [LARGE SCALE GENOMIC DNA]</scope>
    <source>
        <strain evidence="8 9">DSM 19034</strain>
    </source>
</reference>
<name>A0A4V3C2U3_9SPHI</name>
<protein>
    <submittedName>
        <fullName evidence="8">Putative flippase GtrA</fullName>
    </submittedName>
</protein>
<evidence type="ECO:0000256" key="5">
    <source>
        <dbReference type="ARBA" id="ARBA00023136"/>
    </source>
</evidence>
<feature type="domain" description="GtrA/DPMS transmembrane" evidence="7">
    <location>
        <begin position="15"/>
        <end position="131"/>
    </location>
</feature>
<dbReference type="GO" id="GO:0005886">
    <property type="term" value="C:plasma membrane"/>
    <property type="evidence" value="ECO:0007669"/>
    <property type="project" value="TreeGrafter"/>
</dbReference>
<evidence type="ECO:0000259" key="7">
    <source>
        <dbReference type="Pfam" id="PF04138"/>
    </source>
</evidence>
<evidence type="ECO:0000313" key="8">
    <source>
        <dbReference type="EMBL" id="TDO19649.1"/>
    </source>
</evidence>
<dbReference type="RefSeq" id="WP_133558865.1">
    <property type="nucleotide sequence ID" value="NZ_SNWM01000006.1"/>
</dbReference>
<gene>
    <name evidence="8" type="ORF">CLV32_4272</name>
</gene>
<sequence length="138" mass="15836">MGFKKLPFSFLSLIKFGLTGLSGLLIDFSLTWLLKEELRVNKFIANAVGFTFAVLSNYFINRFWTFGSVDKQQVSKQLSAFVLVSLFGLALNSGFIYLFTTVWMLDFYISKIIAVVLVFFWNFSANYFLVFKAGKQKQ</sequence>
<dbReference type="AlphaFoldDB" id="A0A4V3C2U3"/>
<evidence type="ECO:0000256" key="6">
    <source>
        <dbReference type="SAM" id="Phobius"/>
    </source>
</evidence>
<accession>A0A4V3C2U3</accession>
<organism evidence="8 9">
    <name type="scientific">Pedobacter duraquae</name>
    <dbReference type="NCBI Taxonomy" id="425511"/>
    <lineage>
        <taxon>Bacteria</taxon>
        <taxon>Pseudomonadati</taxon>
        <taxon>Bacteroidota</taxon>
        <taxon>Sphingobacteriia</taxon>
        <taxon>Sphingobacteriales</taxon>
        <taxon>Sphingobacteriaceae</taxon>
        <taxon>Pedobacter</taxon>
    </lineage>
</organism>
<dbReference type="EMBL" id="SNWM01000006">
    <property type="protein sequence ID" value="TDO19649.1"/>
    <property type="molecule type" value="Genomic_DNA"/>
</dbReference>
<dbReference type="InterPro" id="IPR007267">
    <property type="entry name" value="GtrA_DPMS_TM"/>
</dbReference>
<feature type="transmembrane region" description="Helical" evidence="6">
    <location>
        <begin position="40"/>
        <end position="60"/>
    </location>
</feature>
<feature type="transmembrane region" description="Helical" evidence="6">
    <location>
        <begin position="112"/>
        <end position="131"/>
    </location>
</feature>
<dbReference type="PANTHER" id="PTHR38459">
    <property type="entry name" value="PROPHAGE BACTOPRENOL-LINKED GLUCOSE TRANSLOCASE HOMOLOG"/>
    <property type="match status" value="1"/>
</dbReference>
<feature type="transmembrane region" description="Helical" evidence="6">
    <location>
        <begin position="12"/>
        <end position="34"/>
    </location>
</feature>
<dbReference type="PANTHER" id="PTHR38459:SF1">
    <property type="entry name" value="PROPHAGE BACTOPRENOL-LINKED GLUCOSE TRANSLOCASE HOMOLOG"/>
    <property type="match status" value="1"/>
</dbReference>
<keyword evidence="9" id="KW-1185">Reference proteome</keyword>
<evidence type="ECO:0000256" key="1">
    <source>
        <dbReference type="ARBA" id="ARBA00004141"/>
    </source>
</evidence>
<evidence type="ECO:0000256" key="3">
    <source>
        <dbReference type="ARBA" id="ARBA00022692"/>
    </source>
</evidence>
<keyword evidence="5 6" id="KW-0472">Membrane</keyword>
<dbReference type="Pfam" id="PF04138">
    <property type="entry name" value="GtrA_DPMS_TM"/>
    <property type="match status" value="1"/>
</dbReference>
<evidence type="ECO:0000256" key="2">
    <source>
        <dbReference type="ARBA" id="ARBA00009399"/>
    </source>
</evidence>
<comment type="caution">
    <text evidence="8">The sequence shown here is derived from an EMBL/GenBank/DDBJ whole genome shotgun (WGS) entry which is preliminary data.</text>
</comment>
<dbReference type="InterPro" id="IPR051401">
    <property type="entry name" value="GtrA_CellWall_Glycosyl"/>
</dbReference>
<keyword evidence="3 6" id="KW-0812">Transmembrane</keyword>